<dbReference type="GO" id="GO:0008194">
    <property type="term" value="F:UDP-glycosyltransferase activity"/>
    <property type="evidence" value="ECO:0007669"/>
    <property type="project" value="TreeGrafter"/>
</dbReference>
<evidence type="ECO:0000256" key="5">
    <source>
        <dbReference type="ARBA" id="ARBA00022692"/>
    </source>
</evidence>
<protein>
    <recommendedName>
        <fullName evidence="11">Hexosyltransferase</fullName>
        <ecNumber evidence="11">2.4.1.-</ecNumber>
    </recommendedName>
</protein>
<evidence type="ECO:0000256" key="9">
    <source>
        <dbReference type="ARBA" id="ARBA00023136"/>
    </source>
</evidence>
<evidence type="ECO:0000256" key="8">
    <source>
        <dbReference type="ARBA" id="ARBA00023034"/>
    </source>
</evidence>
<evidence type="ECO:0000256" key="11">
    <source>
        <dbReference type="RuleBase" id="RU363063"/>
    </source>
</evidence>
<comment type="subcellular location">
    <subcellularLocation>
        <location evidence="1 11">Golgi apparatus membrane</location>
        <topology evidence="1 11">Single-pass type II membrane protein</topology>
    </subcellularLocation>
</comment>
<dbReference type="OrthoDB" id="6047661at2759"/>
<dbReference type="Gene3D" id="3.90.550.50">
    <property type="match status" value="1"/>
</dbReference>
<keyword evidence="6 11" id="KW-0735">Signal-anchor</keyword>
<dbReference type="FunFam" id="3.90.550.50:FF:000001">
    <property type="entry name" value="Hexosyltransferase"/>
    <property type="match status" value="1"/>
</dbReference>
<dbReference type="AlphaFoldDB" id="A0A8B8CTZ8"/>
<keyword evidence="7 11" id="KW-1133">Transmembrane helix</keyword>
<dbReference type="GO" id="GO:0016758">
    <property type="term" value="F:hexosyltransferase activity"/>
    <property type="evidence" value="ECO:0007669"/>
    <property type="project" value="InterPro"/>
</dbReference>
<evidence type="ECO:0000256" key="2">
    <source>
        <dbReference type="ARBA" id="ARBA00008661"/>
    </source>
</evidence>
<dbReference type="Proteomes" id="UP000694844">
    <property type="component" value="Chromosome 2"/>
</dbReference>
<keyword evidence="3 11" id="KW-0328">Glycosyltransferase</keyword>
<dbReference type="RefSeq" id="XP_022318694.1">
    <property type="nucleotide sequence ID" value="XM_022462986.1"/>
</dbReference>
<dbReference type="GO" id="GO:0000139">
    <property type="term" value="C:Golgi membrane"/>
    <property type="evidence" value="ECO:0007669"/>
    <property type="project" value="UniProtKB-SubCell"/>
</dbReference>
<proteinExistence type="inferred from homology"/>
<dbReference type="PANTHER" id="PTHR11214">
    <property type="entry name" value="BETA-1,3-N-ACETYLGLUCOSAMINYLTRANSFERASE"/>
    <property type="match status" value="1"/>
</dbReference>
<keyword evidence="10" id="KW-0325">Glycoprotein</keyword>
<evidence type="ECO:0000256" key="1">
    <source>
        <dbReference type="ARBA" id="ARBA00004323"/>
    </source>
</evidence>
<evidence type="ECO:0000256" key="7">
    <source>
        <dbReference type="ARBA" id="ARBA00022989"/>
    </source>
</evidence>
<feature type="transmembrane region" description="Helical" evidence="11">
    <location>
        <begin position="12"/>
        <end position="31"/>
    </location>
</feature>
<keyword evidence="9 11" id="KW-0472">Membrane</keyword>
<dbReference type="PANTHER" id="PTHR11214:SF349">
    <property type="entry name" value="BETA-1,3-GALACTOSYLTRANSFERASE BRN"/>
    <property type="match status" value="1"/>
</dbReference>
<evidence type="ECO:0000313" key="13">
    <source>
        <dbReference type="RefSeq" id="XP_022318694.1"/>
    </source>
</evidence>
<reference evidence="13" key="1">
    <citation type="submission" date="2025-08" db="UniProtKB">
        <authorList>
            <consortium name="RefSeq"/>
        </authorList>
    </citation>
    <scope>IDENTIFICATION</scope>
    <source>
        <tissue evidence="13">Whole sample</tissue>
    </source>
</reference>
<comment type="similarity">
    <text evidence="2 11">Belongs to the glycosyltransferase 31 family.</text>
</comment>
<evidence type="ECO:0000256" key="6">
    <source>
        <dbReference type="ARBA" id="ARBA00022968"/>
    </source>
</evidence>
<keyword evidence="12" id="KW-1185">Reference proteome</keyword>
<sequence length="413" mass="47788">MPFCSIRNSPRRILRKLSPGVLLGIPLYFWIFSDNQRVPKVTIFGHISNNPPDVASYNDLALQNFPRKGCPMYLNATHILKESSVHRIRGEVVLLPCKQPLNTSDVQSRKLGFVSSFYPLELNFEEMIRVQLEGKKMINEPINPHDFTYIHTGENVCDKSSIYLIIVVKSAVGNFEDRRVIRKTWGDVGNYEGVRLVFLLGYDVTVERRVREEASKHNDIIQEDFIDHYSNNTLKTIMGINWVAKYCPNAQFSFYVDDDVFLIVDNLKKIRKSTLQKSGVMIGKVLSSSVPYRDNTSKWFVSWETYPFDKYPKYLAGFAYLMTIDVVKKFSMAIPYIKPIPIDDTYLGIVAEKLRITPRTQTGFVMSKPSPFSKGFPRLNFRNTIAFHRITSPTMMLQIWTEYCTHSKFCKHR</sequence>
<dbReference type="Pfam" id="PF01762">
    <property type="entry name" value="Galactosyl_T"/>
    <property type="match status" value="1"/>
</dbReference>
<evidence type="ECO:0000313" key="12">
    <source>
        <dbReference type="Proteomes" id="UP000694844"/>
    </source>
</evidence>
<dbReference type="InterPro" id="IPR002659">
    <property type="entry name" value="Glyco_trans_31"/>
</dbReference>
<evidence type="ECO:0000256" key="10">
    <source>
        <dbReference type="ARBA" id="ARBA00023180"/>
    </source>
</evidence>
<dbReference type="GO" id="GO:0006493">
    <property type="term" value="P:protein O-linked glycosylation"/>
    <property type="evidence" value="ECO:0007669"/>
    <property type="project" value="TreeGrafter"/>
</dbReference>
<evidence type="ECO:0000256" key="3">
    <source>
        <dbReference type="ARBA" id="ARBA00022676"/>
    </source>
</evidence>
<dbReference type="EC" id="2.4.1.-" evidence="11"/>
<organism evidence="12 13">
    <name type="scientific">Crassostrea virginica</name>
    <name type="common">Eastern oyster</name>
    <dbReference type="NCBI Taxonomy" id="6565"/>
    <lineage>
        <taxon>Eukaryota</taxon>
        <taxon>Metazoa</taxon>
        <taxon>Spiralia</taxon>
        <taxon>Lophotrochozoa</taxon>
        <taxon>Mollusca</taxon>
        <taxon>Bivalvia</taxon>
        <taxon>Autobranchia</taxon>
        <taxon>Pteriomorphia</taxon>
        <taxon>Ostreida</taxon>
        <taxon>Ostreoidea</taxon>
        <taxon>Ostreidae</taxon>
        <taxon>Crassostrea</taxon>
    </lineage>
</organism>
<dbReference type="KEGG" id="cvn:111121629"/>
<gene>
    <name evidence="13" type="primary">LOC111121629</name>
</gene>
<name>A0A8B8CTZ8_CRAVI</name>
<evidence type="ECO:0000256" key="4">
    <source>
        <dbReference type="ARBA" id="ARBA00022679"/>
    </source>
</evidence>
<keyword evidence="5 11" id="KW-0812">Transmembrane</keyword>
<dbReference type="GeneID" id="111121629"/>
<keyword evidence="4" id="KW-0808">Transferase</keyword>
<keyword evidence="8 11" id="KW-0333">Golgi apparatus</keyword>
<accession>A0A8B8CTZ8</accession>